<keyword evidence="5 9" id="KW-0479">Metal-binding</keyword>
<dbReference type="CDD" id="cd01335">
    <property type="entry name" value="Radical_SAM"/>
    <property type="match status" value="1"/>
</dbReference>
<dbReference type="EC" id="2.8.4.3" evidence="8 9"/>
<gene>
    <name evidence="9 13" type="primary">miaB</name>
    <name evidence="13" type="ORF">H8712_06950</name>
</gene>
<dbReference type="Pfam" id="PF00919">
    <property type="entry name" value="UPF0004"/>
    <property type="match status" value="1"/>
</dbReference>
<keyword evidence="9" id="KW-0819">tRNA processing</keyword>
<comment type="subcellular location">
    <subcellularLocation>
        <location evidence="9">Cytoplasm</location>
    </subcellularLocation>
</comment>
<keyword evidence="9" id="KW-0963">Cytoplasm</keyword>
<dbReference type="SFLD" id="SFLDG01061">
    <property type="entry name" value="methylthiotransferase"/>
    <property type="match status" value="1"/>
</dbReference>
<evidence type="ECO:0000256" key="7">
    <source>
        <dbReference type="ARBA" id="ARBA00023014"/>
    </source>
</evidence>
<dbReference type="Pfam" id="PF01938">
    <property type="entry name" value="TRAM"/>
    <property type="match status" value="1"/>
</dbReference>
<dbReference type="PANTHER" id="PTHR43020:SF2">
    <property type="entry name" value="MITOCHONDRIAL TRNA METHYLTHIOTRANSFERASE CDK5RAP1"/>
    <property type="match status" value="1"/>
</dbReference>
<dbReference type="Gene3D" id="3.40.50.12160">
    <property type="entry name" value="Methylthiotransferase, N-terminal domain"/>
    <property type="match status" value="1"/>
</dbReference>
<dbReference type="InterPro" id="IPR007197">
    <property type="entry name" value="rSAM"/>
</dbReference>
<protein>
    <recommendedName>
        <fullName evidence="8 9">tRNA-2-methylthio-N(6)-dimethylallyladenosine synthase</fullName>
        <ecNumber evidence="8 9">2.8.4.3</ecNumber>
    </recommendedName>
    <alternativeName>
        <fullName evidence="9">(Dimethylallyl)adenosine tRNA methylthiotransferase MiaB</fullName>
    </alternativeName>
    <alternativeName>
        <fullName evidence="9">tRNA-i(6)A37 methylthiotransferase</fullName>
    </alternativeName>
</protein>
<dbReference type="PROSITE" id="PS51918">
    <property type="entry name" value="RADICAL_SAM"/>
    <property type="match status" value="1"/>
</dbReference>
<dbReference type="InterPro" id="IPR020612">
    <property type="entry name" value="Methylthiotransferase_CS"/>
</dbReference>
<dbReference type="NCBIfam" id="TIGR01574">
    <property type="entry name" value="miaB-methiolase"/>
    <property type="match status" value="1"/>
</dbReference>
<keyword evidence="2 9" id="KW-0004">4Fe-4S</keyword>
<evidence type="ECO:0000259" key="10">
    <source>
        <dbReference type="PROSITE" id="PS50926"/>
    </source>
</evidence>
<evidence type="ECO:0000256" key="5">
    <source>
        <dbReference type="ARBA" id="ARBA00022723"/>
    </source>
</evidence>
<keyword evidence="4 9" id="KW-0949">S-adenosyl-L-methionine</keyword>
<evidence type="ECO:0000256" key="9">
    <source>
        <dbReference type="HAMAP-Rule" id="MF_01864"/>
    </source>
</evidence>
<dbReference type="InterPro" id="IPR058240">
    <property type="entry name" value="rSAM_sf"/>
</dbReference>
<dbReference type="PROSITE" id="PS01278">
    <property type="entry name" value="MTTASE_RADICAL"/>
    <property type="match status" value="1"/>
</dbReference>
<dbReference type="NCBIfam" id="TIGR00089">
    <property type="entry name" value="MiaB/RimO family radical SAM methylthiotransferase"/>
    <property type="match status" value="1"/>
</dbReference>
<evidence type="ECO:0000259" key="12">
    <source>
        <dbReference type="PROSITE" id="PS51918"/>
    </source>
</evidence>
<dbReference type="InterPro" id="IPR013848">
    <property type="entry name" value="Methylthiotransferase_N"/>
</dbReference>
<dbReference type="InterPro" id="IPR038135">
    <property type="entry name" value="Methylthiotransferase_N_sf"/>
</dbReference>
<dbReference type="InterPro" id="IPR023404">
    <property type="entry name" value="rSAM_horseshoe"/>
</dbReference>
<feature type="domain" description="TRAM" evidence="10">
    <location>
        <begin position="423"/>
        <end position="486"/>
    </location>
</feature>
<dbReference type="SFLD" id="SFLDG01082">
    <property type="entry name" value="B12-binding_domain_containing"/>
    <property type="match status" value="1"/>
</dbReference>
<dbReference type="InterPro" id="IPR005839">
    <property type="entry name" value="Methylthiotransferase"/>
</dbReference>
<dbReference type="InterPro" id="IPR006638">
    <property type="entry name" value="Elp3/MiaA/NifB-like_rSAM"/>
</dbReference>
<feature type="binding site" evidence="9">
    <location>
        <position position="59"/>
    </location>
    <ligand>
        <name>[4Fe-4S] cluster</name>
        <dbReference type="ChEBI" id="CHEBI:49883"/>
        <label>1</label>
    </ligand>
</feature>
<evidence type="ECO:0000313" key="14">
    <source>
        <dbReference type="Proteomes" id="UP000661649"/>
    </source>
</evidence>
<reference evidence="13 14" key="1">
    <citation type="submission" date="2020-08" db="EMBL/GenBank/DDBJ databases">
        <title>Genome public.</title>
        <authorList>
            <person name="Liu C."/>
            <person name="Sun Q."/>
        </authorList>
    </citation>
    <scope>NUCLEOTIDE SEQUENCE [LARGE SCALE GENOMIC DNA]</scope>
    <source>
        <strain evidence="13 14">3_YM_SP_D4_24.mj</strain>
    </source>
</reference>
<accession>A0ABR7PAF8</accession>
<dbReference type="SFLD" id="SFLDS00029">
    <property type="entry name" value="Radical_SAM"/>
    <property type="match status" value="1"/>
</dbReference>
<organism evidence="13 14">
    <name type="scientific">Blautia stercoris</name>
    <dbReference type="NCBI Taxonomy" id="871664"/>
    <lineage>
        <taxon>Bacteria</taxon>
        <taxon>Bacillati</taxon>
        <taxon>Bacillota</taxon>
        <taxon>Clostridia</taxon>
        <taxon>Lachnospirales</taxon>
        <taxon>Lachnospiraceae</taxon>
        <taxon>Blautia</taxon>
    </lineage>
</organism>
<feature type="binding site" evidence="9">
    <location>
        <position position="94"/>
    </location>
    <ligand>
        <name>[4Fe-4S] cluster</name>
        <dbReference type="ChEBI" id="CHEBI:49883"/>
        <label>1</label>
    </ligand>
</feature>
<evidence type="ECO:0000259" key="11">
    <source>
        <dbReference type="PROSITE" id="PS51449"/>
    </source>
</evidence>
<evidence type="ECO:0000256" key="1">
    <source>
        <dbReference type="ARBA" id="ARBA00003234"/>
    </source>
</evidence>
<dbReference type="GO" id="GO:0035597">
    <property type="term" value="F:tRNA-2-methylthio-N(6)-dimethylallyladenosine(37) synthase activity"/>
    <property type="evidence" value="ECO:0007669"/>
    <property type="project" value="UniProtKB-EC"/>
</dbReference>
<feature type="binding site" evidence="9">
    <location>
        <position position="211"/>
    </location>
    <ligand>
        <name>[4Fe-4S] cluster</name>
        <dbReference type="ChEBI" id="CHEBI:49883"/>
        <label>2</label>
        <note>4Fe-4S-S-AdoMet</note>
    </ligand>
</feature>
<comment type="cofactor">
    <cofactor evidence="9">
        <name>[4Fe-4S] cluster</name>
        <dbReference type="ChEBI" id="CHEBI:49883"/>
    </cofactor>
    <text evidence="9">Binds 2 [4Fe-4S] clusters. One cluster is coordinated with 3 cysteines and an exchangeable S-adenosyl-L-methionine.</text>
</comment>
<name>A0ABR7PAF8_9FIRM</name>
<proteinExistence type="inferred from homology"/>
<evidence type="ECO:0000256" key="6">
    <source>
        <dbReference type="ARBA" id="ARBA00023004"/>
    </source>
</evidence>
<dbReference type="PANTHER" id="PTHR43020">
    <property type="entry name" value="CDK5 REGULATORY SUBUNIT-ASSOCIATED PROTEIN 1"/>
    <property type="match status" value="1"/>
</dbReference>
<dbReference type="InterPro" id="IPR002792">
    <property type="entry name" value="TRAM_dom"/>
</dbReference>
<dbReference type="HAMAP" id="MF_01864">
    <property type="entry name" value="tRNA_metthiotr_MiaB"/>
    <property type="match status" value="1"/>
</dbReference>
<keyword evidence="3 9" id="KW-0808">Transferase</keyword>
<dbReference type="SFLD" id="SFLDF00273">
    <property type="entry name" value="(dimethylallyl)adenosine_tRNA"/>
    <property type="match status" value="1"/>
</dbReference>
<dbReference type="Gene3D" id="3.80.30.20">
    <property type="entry name" value="tm_1862 like domain"/>
    <property type="match status" value="1"/>
</dbReference>
<keyword evidence="6 9" id="KW-0408">Iron</keyword>
<keyword evidence="14" id="KW-1185">Reference proteome</keyword>
<feature type="domain" description="Radical SAM core" evidence="12">
    <location>
        <begin position="190"/>
        <end position="420"/>
    </location>
</feature>
<evidence type="ECO:0000256" key="8">
    <source>
        <dbReference type="ARBA" id="ARBA00033765"/>
    </source>
</evidence>
<evidence type="ECO:0000256" key="2">
    <source>
        <dbReference type="ARBA" id="ARBA00022485"/>
    </source>
</evidence>
<dbReference type="SUPFAM" id="SSF102114">
    <property type="entry name" value="Radical SAM enzymes"/>
    <property type="match status" value="1"/>
</dbReference>
<comment type="catalytic activity">
    <reaction evidence="9">
        <text>N(6)-dimethylallyladenosine(37) in tRNA + (sulfur carrier)-SH + AH2 + 2 S-adenosyl-L-methionine = 2-methylsulfanyl-N(6)-dimethylallyladenosine(37) in tRNA + (sulfur carrier)-H + 5'-deoxyadenosine + L-methionine + A + S-adenosyl-L-homocysteine + 2 H(+)</text>
        <dbReference type="Rhea" id="RHEA:37067"/>
        <dbReference type="Rhea" id="RHEA-COMP:10375"/>
        <dbReference type="Rhea" id="RHEA-COMP:10376"/>
        <dbReference type="Rhea" id="RHEA-COMP:14737"/>
        <dbReference type="Rhea" id="RHEA-COMP:14739"/>
        <dbReference type="ChEBI" id="CHEBI:13193"/>
        <dbReference type="ChEBI" id="CHEBI:15378"/>
        <dbReference type="ChEBI" id="CHEBI:17319"/>
        <dbReference type="ChEBI" id="CHEBI:17499"/>
        <dbReference type="ChEBI" id="CHEBI:29917"/>
        <dbReference type="ChEBI" id="CHEBI:57844"/>
        <dbReference type="ChEBI" id="CHEBI:57856"/>
        <dbReference type="ChEBI" id="CHEBI:59789"/>
        <dbReference type="ChEBI" id="CHEBI:64428"/>
        <dbReference type="ChEBI" id="CHEBI:74415"/>
        <dbReference type="ChEBI" id="CHEBI:74417"/>
        <dbReference type="EC" id="2.8.4.3"/>
    </reaction>
</comment>
<evidence type="ECO:0000256" key="4">
    <source>
        <dbReference type="ARBA" id="ARBA00022691"/>
    </source>
</evidence>
<comment type="subunit">
    <text evidence="9">Monomer.</text>
</comment>
<dbReference type="InterPro" id="IPR006463">
    <property type="entry name" value="MiaB_methiolase"/>
</dbReference>
<sequence>MLKNKELEEILEKIDLNEAPPAEEPMRQYYFMKKAQMLVKQKSEELGRPLTYHVTTFGCQMNARDSEKLVGILDEVGYTEVEDENADFVIYNTCTVRENANQRVYGRLGYLHSIKKKKPHMMIALCGCMMQEAQVVEKLKKSYSFVNLIFGTHNIYKFSELIVTALESDRMVIDIWKDTDKIVEDLPSERKYAFKSGVNIMFGCNNFCSYCIVPYVRGRERSRNLKDIVREIEKLVEDGVKEVMLLGQNVNSYGKNLEEPVTFAQLLKEIEKIEGLERIRFMTSHPKDLSDELIEVMKDSKKICRHLHLPLQSGSSRILKIMNRHYDKERYLTLVKKIKTAMPDISLTTDIIVGFPGETEEDFLETMDVVKKVRFDSAFTFLYSKRTGTPAAVMENQISEDVMKDRFDRLLEEVQTIGREMSSRDTGSVQEVLVEEVNEHDPSLVTGRMSNNLLVHFPGDASLIGNIVSVHLDECRGFYYMGTKVG</sequence>
<feature type="binding site" evidence="9">
    <location>
        <position position="128"/>
    </location>
    <ligand>
        <name>[4Fe-4S] cluster</name>
        <dbReference type="ChEBI" id="CHEBI:49883"/>
        <label>1</label>
    </ligand>
</feature>
<feature type="binding site" evidence="9">
    <location>
        <position position="204"/>
    </location>
    <ligand>
        <name>[4Fe-4S] cluster</name>
        <dbReference type="ChEBI" id="CHEBI:49883"/>
        <label>2</label>
        <note>4Fe-4S-S-AdoMet</note>
    </ligand>
</feature>
<dbReference type="PROSITE" id="PS51449">
    <property type="entry name" value="MTTASE_N"/>
    <property type="match status" value="1"/>
</dbReference>
<evidence type="ECO:0000313" key="13">
    <source>
        <dbReference type="EMBL" id="MBC8628356.1"/>
    </source>
</evidence>
<dbReference type="Proteomes" id="UP000661649">
    <property type="component" value="Unassembled WGS sequence"/>
</dbReference>
<dbReference type="PROSITE" id="PS50926">
    <property type="entry name" value="TRAM"/>
    <property type="match status" value="1"/>
</dbReference>
<comment type="function">
    <text evidence="1 9">Catalyzes the methylthiolation of N6-(dimethylallyl)adenosine (i(6)A), leading to the formation of 2-methylthio-N6-(dimethylallyl)adenosine (ms(2)i(6)A) at position 37 in tRNAs that read codons beginning with uridine.</text>
</comment>
<dbReference type="Pfam" id="PF04055">
    <property type="entry name" value="Radical_SAM"/>
    <property type="match status" value="1"/>
</dbReference>
<evidence type="ECO:0000256" key="3">
    <source>
        <dbReference type="ARBA" id="ARBA00022679"/>
    </source>
</evidence>
<comment type="similarity">
    <text evidence="9">Belongs to the methylthiotransferase family. MiaB subfamily.</text>
</comment>
<comment type="caution">
    <text evidence="13">The sequence shown here is derived from an EMBL/GenBank/DDBJ whole genome shotgun (WGS) entry which is preliminary data.</text>
</comment>
<feature type="binding site" evidence="9">
    <location>
        <position position="208"/>
    </location>
    <ligand>
        <name>[4Fe-4S] cluster</name>
        <dbReference type="ChEBI" id="CHEBI:49883"/>
        <label>2</label>
        <note>4Fe-4S-S-AdoMet</note>
    </ligand>
</feature>
<feature type="domain" description="MTTase N-terminal" evidence="11">
    <location>
        <begin position="50"/>
        <end position="167"/>
    </location>
</feature>
<dbReference type="SMART" id="SM00729">
    <property type="entry name" value="Elp3"/>
    <property type="match status" value="1"/>
</dbReference>
<dbReference type="EMBL" id="JACRTP010000002">
    <property type="protein sequence ID" value="MBC8628356.1"/>
    <property type="molecule type" value="Genomic_DNA"/>
</dbReference>
<keyword evidence="7 9" id="KW-0411">Iron-sulfur</keyword>
<dbReference type="RefSeq" id="WP_187558495.1">
    <property type="nucleotide sequence ID" value="NZ_JACRTP010000002.1"/>
</dbReference>